<evidence type="ECO:0000313" key="9">
    <source>
        <dbReference type="EMBL" id="SCZ32868.1"/>
    </source>
</evidence>
<evidence type="ECO:0000256" key="7">
    <source>
        <dbReference type="ARBA" id="ARBA00022841"/>
    </source>
</evidence>
<dbReference type="EMBL" id="FMWB01000004">
    <property type="protein sequence ID" value="SCZ32868.1"/>
    <property type="molecule type" value="Genomic_DNA"/>
</dbReference>
<sequence>MMKALLLLAGLGATALAQAAEIPLYPTGPSEDSAFLRFVNAGSQPLALQASGSAARLQLEAAKPVSDYLTVPATKAIKGELVQGAAKAPLELTVAAGEFATLVVLPGTPLVQRLVREQPDDFNALKASLAFYSLDPQCATPGLQAAGRNAEIFKDVADGTLQRRSLNAVALKVQLTCAGQATGAALDLGELKAGERYSVLLLPGASGPRLLATQDAIAH</sequence>
<comment type="pathway">
    <text evidence="2">Glycan biosynthesis; alginate biosynthesis.</text>
</comment>
<dbReference type="Pfam" id="PF11182">
    <property type="entry name" value="AlgF"/>
    <property type="match status" value="1"/>
</dbReference>
<keyword evidence="6" id="KW-0574">Periplasm</keyword>
<evidence type="ECO:0000256" key="2">
    <source>
        <dbReference type="ARBA" id="ARBA00005182"/>
    </source>
</evidence>
<reference evidence="10" key="1">
    <citation type="submission" date="2016-10" db="EMBL/GenBank/DDBJ databases">
        <authorList>
            <person name="de Groot N.N."/>
        </authorList>
    </citation>
    <scope>NUCLEOTIDE SEQUENCE [LARGE SCALE GENOMIC DNA]</scope>
    <source>
        <strain evidence="10">DSM 15758</strain>
    </source>
</reference>
<dbReference type="STRING" id="237610.BJP27_19885"/>
<evidence type="ECO:0000256" key="6">
    <source>
        <dbReference type="ARBA" id="ARBA00022764"/>
    </source>
</evidence>
<dbReference type="Proteomes" id="UP000183046">
    <property type="component" value="Unassembled WGS sequence"/>
</dbReference>
<keyword evidence="7" id="KW-0016">Alginate biosynthesis</keyword>
<comment type="subcellular location">
    <subcellularLocation>
        <location evidence="1">Periplasm</location>
    </subcellularLocation>
</comment>
<comment type="similarity">
    <text evidence="3">Belongs to the AlgF family.</text>
</comment>
<proteinExistence type="inferred from homology"/>
<dbReference type="UniPathway" id="UPA00286"/>
<evidence type="ECO:0000256" key="1">
    <source>
        <dbReference type="ARBA" id="ARBA00004418"/>
    </source>
</evidence>
<gene>
    <name evidence="9" type="ORF">SAMN05216279_104256</name>
</gene>
<comment type="caution">
    <text evidence="9">The sequence shown here is derived from an EMBL/GenBank/DDBJ whole genome shotgun (WGS) entry which is preliminary data.</text>
</comment>
<keyword evidence="5 8" id="KW-0732">Signal</keyword>
<organism evidence="9 10">
    <name type="scientific">Pseudomonas oryzihabitans</name>
    <dbReference type="NCBI Taxonomy" id="47885"/>
    <lineage>
        <taxon>Bacteria</taxon>
        <taxon>Pseudomonadati</taxon>
        <taxon>Pseudomonadota</taxon>
        <taxon>Gammaproteobacteria</taxon>
        <taxon>Pseudomonadales</taxon>
        <taxon>Pseudomonadaceae</taxon>
        <taxon>Pseudomonas</taxon>
    </lineage>
</organism>
<protein>
    <recommendedName>
        <fullName evidence="4">Alginate biosynthesis protein AlgF</fullName>
    </recommendedName>
</protein>
<dbReference type="InterPro" id="IPR035422">
    <property type="entry name" value="AlgF"/>
</dbReference>
<feature type="chain" id="PRO_5010353633" description="Alginate biosynthesis protein AlgF" evidence="8">
    <location>
        <begin position="20"/>
        <end position="219"/>
    </location>
</feature>
<evidence type="ECO:0000313" key="10">
    <source>
        <dbReference type="Proteomes" id="UP000183046"/>
    </source>
</evidence>
<evidence type="ECO:0000256" key="5">
    <source>
        <dbReference type="ARBA" id="ARBA00022729"/>
    </source>
</evidence>
<evidence type="ECO:0000256" key="8">
    <source>
        <dbReference type="SAM" id="SignalP"/>
    </source>
</evidence>
<evidence type="ECO:0000256" key="4">
    <source>
        <dbReference type="ARBA" id="ARBA00013964"/>
    </source>
</evidence>
<accession>A0A1G5N7H8</accession>
<feature type="signal peptide" evidence="8">
    <location>
        <begin position="1"/>
        <end position="19"/>
    </location>
</feature>
<dbReference type="AlphaFoldDB" id="A0A1G5N7H8"/>
<dbReference type="GO" id="GO:0042597">
    <property type="term" value="C:periplasmic space"/>
    <property type="evidence" value="ECO:0007669"/>
    <property type="project" value="UniProtKB-SubCell"/>
</dbReference>
<evidence type="ECO:0000256" key="3">
    <source>
        <dbReference type="ARBA" id="ARBA00010033"/>
    </source>
</evidence>
<name>A0A1G5N7H8_9PSED</name>
<keyword evidence="9" id="KW-0808">Transferase</keyword>
<dbReference type="GO" id="GO:0016740">
    <property type="term" value="F:transferase activity"/>
    <property type="evidence" value="ECO:0007669"/>
    <property type="project" value="UniProtKB-KW"/>
</dbReference>
<dbReference type="GO" id="GO:0042121">
    <property type="term" value="P:alginic acid biosynthetic process"/>
    <property type="evidence" value="ECO:0007669"/>
    <property type="project" value="UniProtKB-UniPathway"/>
</dbReference>